<organism evidence="2 3">
    <name type="scientific">Rubripirellula amarantea</name>
    <dbReference type="NCBI Taxonomy" id="2527999"/>
    <lineage>
        <taxon>Bacteria</taxon>
        <taxon>Pseudomonadati</taxon>
        <taxon>Planctomycetota</taxon>
        <taxon>Planctomycetia</taxon>
        <taxon>Pirellulales</taxon>
        <taxon>Pirellulaceae</taxon>
        <taxon>Rubripirellula</taxon>
    </lineage>
</organism>
<evidence type="ECO:0000256" key="1">
    <source>
        <dbReference type="SAM" id="MobiDB-lite"/>
    </source>
</evidence>
<sequence>MDRITTEYLREAAQWKCENHPSVDEATLQMSEPDEMKEKRIAVDHPAIPLSLRKVRNPQSQNTSG</sequence>
<gene>
    <name evidence="2" type="ORF">Pla22_44150</name>
</gene>
<dbReference type="EMBL" id="SJPI01000003">
    <property type="protein sequence ID" value="TWT49223.1"/>
    <property type="molecule type" value="Genomic_DNA"/>
</dbReference>
<evidence type="ECO:0000313" key="3">
    <source>
        <dbReference type="Proteomes" id="UP000316598"/>
    </source>
</evidence>
<protein>
    <submittedName>
        <fullName evidence="2">Uncharacterized protein</fullName>
    </submittedName>
</protein>
<evidence type="ECO:0000313" key="2">
    <source>
        <dbReference type="EMBL" id="TWT49223.1"/>
    </source>
</evidence>
<dbReference type="Proteomes" id="UP000316598">
    <property type="component" value="Unassembled WGS sequence"/>
</dbReference>
<keyword evidence="3" id="KW-1185">Reference proteome</keyword>
<accession>A0A5C5WGU1</accession>
<comment type="caution">
    <text evidence="2">The sequence shown here is derived from an EMBL/GenBank/DDBJ whole genome shotgun (WGS) entry which is preliminary data.</text>
</comment>
<dbReference type="AlphaFoldDB" id="A0A5C5WGU1"/>
<feature type="region of interest" description="Disordered" evidence="1">
    <location>
        <begin position="46"/>
        <end position="65"/>
    </location>
</feature>
<reference evidence="2 3" key="1">
    <citation type="submission" date="2019-02" db="EMBL/GenBank/DDBJ databases">
        <title>Deep-cultivation of Planctomycetes and their phenomic and genomic characterization uncovers novel biology.</title>
        <authorList>
            <person name="Wiegand S."/>
            <person name="Jogler M."/>
            <person name="Boedeker C."/>
            <person name="Pinto D."/>
            <person name="Vollmers J."/>
            <person name="Rivas-Marin E."/>
            <person name="Kohn T."/>
            <person name="Peeters S.H."/>
            <person name="Heuer A."/>
            <person name="Rast P."/>
            <person name="Oberbeckmann S."/>
            <person name="Bunk B."/>
            <person name="Jeske O."/>
            <person name="Meyerdierks A."/>
            <person name="Storesund J.E."/>
            <person name="Kallscheuer N."/>
            <person name="Luecker S."/>
            <person name="Lage O.M."/>
            <person name="Pohl T."/>
            <person name="Merkel B.J."/>
            <person name="Hornburger P."/>
            <person name="Mueller R.-W."/>
            <person name="Bruemmer F."/>
            <person name="Labrenz M."/>
            <person name="Spormann A.M."/>
            <person name="Op Den Camp H."/>
            <person name="Overmann J."/>
            <person name="Amann R."/>
            <person name="Jetten M.S.M."/>
            <person name="Mascher T."/>
            <person name="Medema M.H."/>
            <person name="Devos D.P."/>
            <person name="Kaster A.-K."/>
            <person name="Ovreas L."/>
            <person name="Rohde M."/>
            <person name="Galperin M.Y."/>
            <person name="Jogler C."/>
        </authorList>
    </citation>
    <scope>NUCLEOTIDE SEQUENCE [LARGE SCALE GENOMIC DNA]</scope>
    <source>
        <strain evidence="2 3">Pla22</strain>
    </source>
</reference>
<proteinExistence type="predicted"/>
<name>A0A5C5WGU1_9BACT</name>